<dbReference type="EMBL" id="WLYI01000055">
    <property type="protein sequence ID" value="MTD22395.1"/>
    <property type="molecule type" value="Genomic_DNA"/>
</dbReference>
<accession>A0A7X2V1N5</accession>
<name>A0A7X2V1N5_9PSED</name>
<dbReference type="CDD" id="cd07821">
    <property type="entry name" value="PYR_PYL_RCAR_like"/>
    <property type="match status" value="1"/>
</dbReference>
<dbReference type="InterPro" id="IPR019587">
    <property type="entry name" value="Polyketide_cyclase/dehydratase"/>
</dbReference>
<dbReference type="SUPFAM" id="SSF55961">
    <property type="entry name" value="Bet v1-like"/>
    <property type="match status" value="1"/>
</dbReference>
<organism evidence="1 2">
    <name type="scientific">Pseudomonas karstica</name>
    <dbReference type="NCBI Taxonomy" id="1055468"/>
    <lineage>
        <taxon>Bacteria</taxon>
        <taxon>Pseudomonadati</taxon>
        <taxon>Pseudomonadota</taxon>
        <taxon>Gammaproteobacteria</taxon>
        <taxon>Pseudomonadales</taxon>
        <taxon>Pseudomonadaceae</taxon>
        <taxon>Pseudomonas</taxon>
    </lineage>
</organism>
<keyword evidence="2" id="KW-1185">Reference proteome</keyword>
<comment type="caution">
    <text evidence="1">The sequence shown here is derived from an EMBL/GenBank/DDBJ whole genome shotgun (WGS) entry which is preliminary data.</text>
</comment>
<gene>
    <name evidence="1" type="ORF">GIR22_25020</name>
</gene>
<dbReference type="OrthoDB" id="6981485at2"/>
<proteinExistence type="predicted"/>
<dbReference type="InterPro" id="IPR023393">
    <property type="entry name" value="START-like_dom_sf"/>
</dbReference>
<dbReference type="PANTHER" id="PTHR39332">
    <property type="entry name" value="BLL4707 PROTEIN"/>
    <property type="match status" value="1"/>
</dbReference>
<protein>
    <submittedName>
        <fullName evidence="1">SRPBCC family protein</fullName>
    </submittedName>
</protein>
<dbReference type="Gene3D" id="3.30.530.20">
    <property type="match status" value="1"/>
</dbReference>
<reference evidence="1 2" key="1">
    <citation type="submission" date="2019-11" db="EMBL/GenBank/DDBJ databases">
        <title>Pseudmonas karstica sp. nov. and Pseudomonas spelaei sp. nov. from caves.</title>
        <authorList>
            <person name="Zeman M."/>
        </authorList>
    </citation>
    <scope>NUCLEOTIDE SEQUENCE [LARGE SCALE GENOMIC DNA]</scope>
    <source>
        <strain evidence="1 2">CCM 7891</strain>
    </source>
</reference>
<sequence length="152" mass="16866">MKQLQPDTLIRNPQGKPIVSCVVIACDAARLWKVVGHFGGFDAFIPALSHIEMIGAGVGALRTKCFQDGNLVVEQLNSHDEQAMNMTWTMVYNTLGIARLWAAMAVEPLAKTHARATWTIIAEPNEEEREGFVQFVQDFADNALENVRQLLS</sequence>
<dbReference type="PANTHER" id="PTHR39332:SF7">
    <property type="entry name" value="SRPBCC FAMILY PROTEIN"/>
    <property type="match status" value="1"/>
</dbReference>
<dbReference type="Proteomes" id="UP000431485">
    <property type="component" value="Unassembled WGS sequence"/>
</dbReference>
<evidence type="ECO:0000313" key="2">
    <source>
        <dbReference type="Proteomes" id="UP000431485"/>
    </source>
</evidence>
<dbReference type="AlphaFoldDB" id="A0A7X2V1N5"/>
<dbReference type="Pfam" id="PF10604">
    <property type="entry name" value="Polyketide_cyc2"/>
    <property type="match status" value="1"/>
</dbReference>
<evidence type="ECO:0000313" key="1">
    <source>
        <dbReference type="EMBL" id="MTD22395.1"/>
    </source>
</evidence>
<dbReference type="RefSeq" id="WP_154745954.1">
    <property type="nucleotide sequence ID" value="NZ_JBHSTG010000010.1"/>
</dbReference>